<dbReference type="Gene3D" id="2.60.120.200">
    <property type="match status" value="1"/>
</dbReference>
<dbReference type="GO" id="GO:0045211">
    <property type="term" value="C:postsynaptic membrane"/>
    <property type="evidence" value="ECO:0007669"/>
    <property type="project" value="TreeGrafter"/>
</dbReference>
<keyword evidence="7" id="KW-0770">Synapse</keyword>
<protein>
    <submittedName>
        <fullName evidence="19">Cadherin domain-containing protein</fullName>
    </submittedName>
</protein>
<reference evidence="19" key="1">
    <citation type="submission" date="2016-11" db="UniProtKB">
        <authorList>
            <consortium name="WormBaseParasite"/>
        </authorList>
    </citation>
    <scope>IDENTIFICATION</scope>
</reference>
<keyword evidence="3" id="KW-0677">Repeat</keyword>
<dbReference type="InterPro" id="IPR002126">
    <property type="entry name" value="Cadherin-like_dom"/>
</dbReference>
<sequence>MGISNYLQKFILLLLTISPTCFGRHKHFHSRVPIIDLNGAEELIGTIREDEHLVNVSPQLRILHGTGPICRYELNWVDDSLTEPIPFEVKILDASEGLAQIRRLNTPSSSFTPLDCAHRSDYLLRLEAVKCGDEPPAKSEITKLKIIVQDVNDHSPEFDAPWYSFDVDEGREAPFEIARLLATDLDCGHPYGKICRYELTNTLSDNPFHIDDRGVLSAIRPLNRSQAQSHILTVIAEDCGMRRSKSVLVTVNIRAKCVDSINSITAKIPIHFIQGDNPKYLLPDAEINICDNLNEKCQIETELKILSEHSNSLNKELFNECGMNEGLIELLEENNWPIFKNKTKKEESSENDEEEEEEEEDDDDEEINKEVNEQKNTLFDGKRSIDIVESRLPQAIPERFSLLFSMKANPGTEEQQRSKQNILCESDANGLNRHHFSVYLRHCKLELLLRREPEDASAEFRAAEWRWNDERICDGKWHSFGLLFNDLDNVQLTIDGKVFNSTQRNPEILDDWPLHQVKDKKTRLVIGACWHGRQKQMVQHFNGHLASMRIWINRVQSLEAVNCVHGKHEGLLTNGKNFHSSLHLKAQSPTEMEHLLRSVQFNIDPLFSGNKRISPSTNSGQRRIQISGTLKCPNNLNKPLTSINSIVDVSKGQFNPQLIITGRHIVFADRQSLRNGTALLPDVKFTVTEGSADKTSSHKLSWCRVSMRPSRDMDLELFSSPTLLLEKLELQFVHDKQGFVLRGSEQPSAYAEVLEHIRYFNLRPESFPHRSYTLQCSLVGGKILSNELFTTMSIDTTPGAVNNGKNNEELDEAVQKLVQISDKLDKDILPKERGENNLIEEESPSSVVTHHLGVPSYDQLGANRLQNILEMDMPRPKALLGHHGYEVGQGAVAGGAVAVVVVICVGVLLVLLVIGVLRMRDHPLTTKRRRSRRDSMLEWDDSGLMNITVNPLEEIGGKQFPADGLDYEEEDDEDDDEDDDSGSEDGGEGYRGVEHSDDEAGDEEKLVLPHAEEGSRKGVGLEWDDSTLDGPSSPGPSNGQRLAKKGGAHRV</sequence>
<evidence type="ECO:0000313" key="18">
    <source>
        <dbReference type="Proteomes" id="UP000095281"/>
    </source>
</evidence>
<proteinExistence type="inferred from homology"/>
<feature type="compositionally biased region" description="Basic residues" evidence="14">
    <location>
        <begin position="1042"/>
        <end position="1051"/>
    </location>
</feature>
<feature type="transmembrane region" description="Helical" evidence="15">
    <location>
        <begin position="896"/>
        <end position="919"/>
    </location>
</feature>
<organism evidence="18 19">
    <name type="scientific">Meloidogyne hapla</name>
    <name type="common">Root-knot nematode worm</name>
    <dbReference type="NCBI Taxonomy" id="6305"/>
    <lineage>
        <taxon>Eukaryota</taxon>
        <taxon>Metazoa</taxon>
        <taxon>Ecdysozoa</taxon>
        <taxon>Nematoda</taxon>
        <taxon>Chromadorea</taxon>
        <taxon>Rhabditida</taxon>
        <taxon>Tylenchina</taxon>
        <taxon>Tylenchomorpha</taxon>
        <taxon>Tylenchoidea</taxon>
        <taxon>Meloidogynidae</taxon>
        <taxon>Meloidogyninae</taxon>
        <taxon>Meloidogyne</taxon>
    </lineage>
</organism>
<keyword evidence="9" id="KW-0325">Glycoprotein</keyword>
<evidence type="ECO:0000256" key="5">
    <source>
        <dbReference type="ARBA" id="ARBA00022889"/>
    </source>
</evidence>
<feature type="domain" description="Cadherin" evidence="17">
    <location>
        <begin position="159"/>
        <end position="271"/>
    </location>
</feature>
<feature type="chain" id="PRO_5009316321" evidence="16">
    <location>
        <begin position="24"/>
        <end position="1051"/>
    </location>
</feature>
<dbReference type="PROSITE" id="PS00232">
    <property type="entry name" value="CADHERIN_1"/>
    <property type="match status" value="1"/>
</dbReference>
<dbReference type="AlphaFoldDB" id="A0A1I8BYM2"/>
<name>A0A1I8BYM2_MELHA</name>
<evidence type="ECO:0000256" key="4">
    <source>
        <dbReference type="ARBA" id="ARBA00022837"/>
    </source>
</evidence>
<dbReference type="InterPro" id="IPR013320">
    <property type="entry name" value="ConA-like_dom_sf"/>
</dbReference>
<feature type="signal peptide" evidence="16">
    <location>
        <begin position="1"/>
        <end position="23"/>
    </location>
</feature>
<keyword evidence="18" id="KW-1185">Reference proteome</keyword>
<evidence type="ECO:0000256" key="15">
    <source>
        <dbReference type="SAM" id="Phobius"/>
    </source>
</evidence>
<feature type="compositionally biased region" description="Acidic residues" evidence="14">
    <location>
        <begin position="349"/>
        <end position="367"/>
    </location>
</feature>
<dbReference type="InterPro" id="IPR045588">
    <property type="entry name" value="CLSTN_C"/>
</dbReference>
<dbReference type="GO" id="GO:0007156">
    <property type="term" value="P:homophilic cell adhesion via plasma membrane adhesion molecules"/>
    <property type="evidence" value="ECO:0007669"/>
    <property type="project" value="InterPro"/>
</dbReference>
<keyword evidence="8 15" id="KW-0472">Membrane</keyword>
<dbReference type="SMART" id="SM00112">
    <property type="entry name" value="CA"/>
    <property type="match status" value="2"/>
</dbReference>
<evidence type="ECO:0000256" key="7">
    <source>
        <dbReference type="ARBA" id="ARBA00023018"/>
    </source>
</evidence>
<accession>A0A1I8BYM2</accession>
<evidence type="ECO:0000256" key="8">
    <source>
        <dbReference type="ARBA" id="ARBA00023136"/>
    </source>
</evidence>
<dbReference type="InterPro" id="IPR020894">
    <property type="entry name" value="Cadherin_CS"/>
</dbReference>
<feature type="compositionally biased region" description="Basic and acidic residues" evidence="14">
    <location>
        <begin position="1003"/>
        <end position="1016"/>
    </location>
</feature>
<dbReference type="PROSITE" id="PS50268">
    <property type="entry name" value="CADHERIN_2"/>
    <property type="match status" value="2"/>
</dbReference>
<dbReference type="SUPFAM" id="SSF49899">
    <property type="entry name" value="Concanavalin A-like lectins/glucanases"/>
    <property type="match status" value="1"/>
</dbReference>
<evidence type="ECO:0000256" key="13">
    <source>
        <dbReference type="PROSITE-ProRule" id="PRU00043"/>
    </source>
</evidence>
<evidence type="ECO:0000256" key="16">
    <source>
        <dbReference type="SAM" id="SignalP"/>
    </source>
</evidence>
<evidence type="ECO:0000256" key="10">
    <source>
        <dbReference type="ARBA" id="ARBA00034103"/>
    </source>
</evidence>
<evidence type="ECO:0000256" key="9">
    <source>
        <dbReference type="ARBA" id="ARBA00023180"/>
    </source>
</evidence>
<dbReference type="CDD" id="cd11304">
    <property type="entry name" value="Cadherin_repeat"/>
    <property type="match status" value="2"/>
</dbReference>
<feature type="domain" description="Cadherin" evidence="17">
    <location>
        <begin position="78"/>
        <end position="158"/>
    </location>
</feature>
<evidence type="ECO:0000313" key="19">
    <source>
        <dbReference type="WBParaSite" id="MhA1_Contig800.frz3.gene34"/>
    </source>
</evidence>
<dbReference type="Pfam" id="PF00028">
    <property type="entry name" value="Cadherin"/>
    <property type="match status" value="1"/>
</dbReference>
<evidence type="ECO:0000256" key="1">
    <source>
        <dbReference type="ARBA" id="ARBA00022692"/>
    </source>
</evidence>
<dbReference type="GO" id="GO:0050806">
    <property type="term" value="P:positive regulation of synaptic transmission"/>
    <property type="evidence" value="ECO:0007669"/>
    <property type="project" value="TreeGrafter"/>
</dbReference>
<dbReference type="Gene3D" id="2.60.40.60">
    <property type="entry name" value="Cadherins"/>
    <property type="match status" value="2"/>
</dbReference>
<dbReference type="Pfam" id="PF19699">
    <property type="entry name" value="CLSTN_C"/>
    <property type="match status" value="1"/>
</dbReference>
<keyword evidence="4 13" id="KW-0106">Calcium</keyword>
<keyword evidence="1 15" id="KW-0812">Transmembrane</keyword>
<keyword evidence="5" id="KW-0130">Cell adhesion</keyword>
<evidence type="ECO:0000256" key="12">
    <source>
        <dbReference type="ARBA" id="ARBA00046288"/>
    </source>
</evidence>
<evidence type="ECO:0000256" key="6">
    <source>
        <dbReference type="ARBA" id="ARBA00022989"/>
    </source>
</evidence>
<evidence type="ECO:0000256" key="14">
    <source>
        <dbReference type="SAM" id="MobiDB-lite"/>
    </source>
</evidence>
<evidence type="ECO:0000256" key="3">
    <source>
        <dbReference type="ARBA" id="ARBA00022737"/>
    </source>
</evidence>
<dbReference type="GO" id="GO:0005509">
    <property type="term" value="F:calcium ion binding"/>
    <property type="evidence" value="ECO:0007669"/>
    <property type="project" value="UniProtKB-UniRule"/>
</dbReference>
<dbReference type="PANTHER" id="PTHR14139:SF2">
    <property type="entry name" value="CALSYNTENIN-1"/>
    <property type="match status" value="1"/>
</dbReference>
<dbReference type="PRINTS" id="PR00205">
    <property type="entry name" value="CADHERIN"/>
</dbReference>
<dbReference type="SUPFAM" id="SSF49313">
    <property type="entry name" value="Cadherin-like"/>
    <property type="match status" value="1"/>
</dbReference>
<keyword evidence="6 15" id="KW-1133">Transmembrane helix</keyword>
<comment type="similarity">
    <text evidence="11">Belongs to the calsyntenin family.</text>
</comment>
<dbReference type="Proteomes" id="UP000095281">
    <property type="component" value="Unplaced"/>
</dbReference>
<feature type="region of interest" description="Disordered" evidence="14">
    <location>
        <begin position="950"/>
        <end position="1051"/>
    </location>
</feature>
<dbReference type="WBParaSite" id="MhA1_Contig800.frz3.gene34">
    <property type="protein sequence ID" value="MhA1_Contig800.frz3.gene34"/>
    <property type="gene ID" value="MhA1_Contig800.frz3.gene34"/>
</dbReference>
<keyword evidence="2 16" id="KW-0732">Signal</keyword>
<evidence type="ECO:0000256" key="2">
    <source>
        <dbReference type="ARBA" id="ARBA00022729"/>
    </source>
</evidence>
<feature type="compositionally biased region" description="Acidic residues" evidence="14">
    <location>
        <begin position="965"/>
        <end position="987"/>
    </location>
</feature>
<dbReference type="InterPro" id="IPR015919">
    <property type="entry name" value="Cadherin-like_sf"/>
</dbReference>
<dbReference type="OMA" id="YTVQCAM"/>
<dbReference type="GO" id="GO:0009986">
    <property type="term" value="C:cell surface"/>
    <property type="evidence" value="ECO:0007669"/>
    <property type="project" value="TreeGrafter"/>
</dbReference>
<comment type="subcellular location">
    <subcellularLocation>
        <location evidence="12">Endomembrane system</location>
        <topology evidence="12">Single-pass type I membrane protein</topology>
    </subcellularLocation>
    <subcellularLocation>
        <location evidence="10">Synapse</location>
    </subcellularLocation>
</comment>
<dbReference type="PANTHER" id="PTHR14139">
    <property type="entry name" value="CALSYNTENIN"/>
    <property type="match status" value="1"/>
</dbReference>
<evidence type="ECO:0000256" key="11">
    <source>
        <dbReference type="ARBA" id="ARBA00035015"/>
    </source>
</evidence>
<feature type="region of interest" description="Disordered" evidence="14">
    <location>
        <begin position="342"/>
        <end position="367"/>
    </location>
</feature>
<evidence type="ECO:0000259" key="17">
    <source>
        <dbReference type="PROSITE" id="PS50268"/>
    </source>
</evidence>
<dbReference type="GO" id="GO:0051965">
    <property type="term" value="P:positive regulation of synapse assembly"/>
    <property type="evidence" value="ECO:0007669"/>
    <property type="project" value="TreeGrafter"/>
</dbReference>
<dbReference type="GO" id="GO:0012505">
    <property type="term" value="C:endomembrane system"/>
    <property type="evidence" value="ECO:0007669"/>
    <property type="project" value="UniProtKB-SubCell"/>
</dbReference>